<dbReference type="AlphaFoldDB" id="A0A401GZH9"/>
<reference evidence="1 2" key="1">
    <citation type="journal article" date="2018" name="Sci. Rep.">
        <title>Genome sequence of the cauliflower mushroom Sparassis crispa (Hanabiratake) and its association with beneficial usage.</title>
        <authorList>
            <person name="Kiyama R."/>
            <person name="Furutani Y."/>
            <person name="Kawaguchi K."/>
            <person name="Nakanishi T."/>
        </authorList>
    </citation>
    <scope>NUCLEOTIDE SEQUENCE [LARGE SCALE GENOMIC DNA]</scope>
</reference>
<name>A0A401GZH9_9APHY</name>
<evidence type="ECO:0000313" key="1">
    <source>
        <dbReference type="EMBL" id="GBE87571.1"/>
    </source>
</evidence>
<proteinExistence type="predicted"/>
<dbReference type="EMBL" id="BFAD01000011">
    <property type="protein sequence ID" value="GBE87571.1"/>
    <property type="molecule type" value="Genomic_DNA"/>
</dbReference>
<evidence type="ECO:0000313" key="2">
    <source>
        <dbReference type="Proteomes" id="UP000287166"/>
    </source>
</evidence>
<dbReference type="GeneID" id="38784488"/>
<protein>
    <submittedName>
        <fullName evidence="1">Uncharacterized protein</fullName>
    </submittedName>
</protein>
<dbReference type="Proteomes" id="UP000287166">
    <property type="component" value="Unassembled WGS sequence"/>
</dbReference>
<dbReference type="RefSeq" id="XP_027618484.1">
    <property type="nucleotide sequence ID" value="XM_027762683.1"/>
</dbReference>
<dbReference type="InParanoid" id="A0A401GZH9"/>
<sequence length="53" mass="6155">MQPLYRQRGADFWANPQRHFDLRMGAVTGCPDEDVLVITETLVLAHWKVQWSA</sequence>
<organism evidence="1 2">
    <name type="scientific">Sparassis crispa</name>
    <dbReference type="NCBI Taxonomy" id="139825"/>
    <lineage>
        <taxon>Eukaryota</taxon>
        <taxon>Fungi</taxon>
        <taxon>Dikarya</taxon>
        <taxon>Basidiomycota</taxon>
        <taxon>Agaricomycotina</taxon>
        <taxon>Agaricomycetes</taxon>
        <taxon>Polyporales</taxon>
        <taxon>Sparassidaceae</taxon>
        <taxon>Sparassis</taxon>
    </lineage>
</organism>
<comment type="caution">
    <text evidence="1">The sequence shown here is derived from an EMBL/GenBank/DDBJ whole genome shotgun (WGS) entry which is preliminary data.</text>
</comment>
<dbReference type="OrthoDB" id="5419315at2759"/>
<accession>A0A401GZH9</accession>
<keyword evidence="2" id="KW-1185">Reference proteome</keyword>
<gene>
    <name evidence="1" type="ORF">SCP_1102480</name>
</gene>